<dbReference type="STRING" id="1150368.SAMN02927921_02898"/>
<keyword evidence="1" id="KW-1133">Transmembrane helix</keyword>
<keyword evidence="1" id="KW-0472">Membrane</keyword>
<gene>
    <name evidence="2" type="ORF">SAMN02927921_02898</name>
</gene>
<evidence type="ECO:0000313" key="2">
    <source>
        <dbReference type="EMBL" id="SFW63940.1"/>
    </source>
</evidence>
<reference evidence="2 3" key="1">
    <citation type="submission" date="2016-11" db="EMBL/GenBank/DDBJ databases">
        <authorList>
            <person name="Jaros S."/>
            <person name="Januszkiewicz K."/>
            <person name="Wedrychowicz H."/>
        </authorList>
    </citation>
    <scope>NUCLEOTIDE SEQUENCE [LARGE SCALE GENOMIC DNA]</scope>
    <source>
        <strain evidence="2 3">CGMCC 1.12145</strain>
    </source>
</reference>
<proteinExistence type="predicted"/>
<accession>A0A1K1QW67</accession>
<evidence type="ECO:0000256" key="1">
    <source>
        <dbReference type="SAM" id="Phobius"/>
    </source>
</evidence>
<dbReference type="AlphaFoldDB" id="A0A1K1QW67"/>
<keyword evidence="3" id="KW-1185">Reference proteome</keyword>
<protein>
    <submittedName>
        <fullName evidence="2">Uncharacterized protein</fullName>
    </submittedName>
</protein>
<feature type="transmembrane region" description="Helical" evidence="1">
    <location>
        <begin position="6"/>
        <end position="23"/>
    </location>
</feature>
<evidence type="ECO:0000313" key="3">
    <source>
        <dbReference type="Proteomes" id="UP000182248"/>
    </source>
</evidence>
<dbReference type="EMBL" id="FPJE01000016">
    <property type="protein sequence ID" value="SFW63940.1"/>
    <property type="molecule type" value="Genomic_DNA"/>
</dbReference>
<dbReference type="Proteomes" id="UP000182248">
    <property type="component" value="Unassembled WGS sequence"/>
</dbReference>
<sequence length="302" mass="36319">MKCFPSIRFYVFIFSLIAIYILIDFKVKGYREFPQMDFDWEKKELINRYGVKRIYFVTHNSVGIEYDKDDLSHVENSNTIELITSEGKKYYFRHEYKIVRDSVLFLKGGIWLTKIPENKNIKKAEVNEIKLNYKRNNEGINVCFIGNTDNKWGRYRSLRRSIKMKNREVNFIGSKQDIYGYFYDPVDYKKDYFHTPNVSFYIVFLGKLSEKKDFYKYEKLINKLLLRNGKVIINTWPQINCKLNPMILKKNQFMKQWNENEKIILIDLENLVGGSEIREDNTYDLSKEGYRVYIKEILKSIE</sequence>
<keyword evidence="1" id="KW-0812">Transmembrane</keyword>
<organism evidence="2 3">
    <name type="scientific">Sinomicrobium oceani</name>
    <dbReference type="NCBI Taxonomy" id="1150368"/>
    <lineage>
        <taxon>Bacteria</taxon>
        <taxon>Pseudomonadati</taxon>
        <taxon>Bacteroidota</taxon>
        <taxon>Flavobacteriia</taxon>
        <taxon>Flavobacteriales</taxon>
        <taxon>Flavobacteriaceae</taxon>
        <taxon>Sinomicrobium</taxon>
    </lineage>
</organism>
<name>A0A1K1QW67_9FLAO</name>
<dbReference type="RefSeq" id="WP_072318102.1">
    <property type="nucleotide sequence ID" value="NZ_FPJE01000016.1"/>
</dbReference>
<dbReference type="OrthoDB" id="1441959at2"/>